<reference evidence="8" key="1">
    <citation type="submission" date="2021-01" db="EMBL/GenBank/DDBJ databases">
        <authorList>
            <consortium name="Genoscope - CEA"/>
            <person name="William W."/>
        </authorList>
    </citation>
    <scope>NUCLEOTIDE SEQUENCE</scope>
</reference>
<evidence type="ECO:0000313" key="8">
    <source>
        <dbReference type="EMBL" id="CAD8043390.1"/>
    </source>
</evidence>
<evidence type="ECO:0000256" key="6">
    <source>
        <dbReference type="PROSITE-ProRule" id="PRU00259"/>
    </source>
</evidence>
<dbReference type="OMA" id="NWSTISV"/>
<feature type="repeat" description="ARM" evidence="6">
    <location>
        <begin position="178"/>
        <end position="206"/>
    </location>
</feature>
<keyword evidence="2 5" id="KW-0813">Transport</keyword>
<dbReference type="PROSITE" id="PS50176">
    <property type="entry name" value="ARM_REPEAT"/>
    <property type="match status" value="2"/>
</dbReference>
<feature type="repeat" description="ARM" evidence="6">
    <location>
        <begin position="135"/>
        <end position="179"/>
    </location>
</feature>
<gene>
    <name evidence="8" type="ORF">PPRIM_AZ9-3.1.T0050041</name>
</gene>
<keyword evidence="4 5" id="KW-0653">Protein transport</keyword>
<comment type="caution">
    <text evidence="8">The sequence shown here is derived from an EMBL/GenBank/DDBJ whole genome shotgun (WGS) entry which is preliminary data.</text>
</comment>
<dbReference type="Pfam" id="PF16186">
    <property type="entry name" value="Arm_3"/>
    <property type="match status" value="1"/>
</dbReference>
<dbReference type="GO" id="GO:0005634">
    <property type="term" value="C:nucleus"/>
    <property type="evidence" value="ECO:0007669"/>
    <property type="project" value="UniProtKB-ARBA"/>
</dbReference>
<dbReference type="FunFam" id="1.25.10.10:FF:000009">
    <property type="entry name" value="Importin subunit alpha"/>
    <property type="match status" value="1"/>
</dbReference>
<dbReference type="InterPro" id="IPR000225">
    <property type="entry name" value="Armadillo"/>
</dbReference>
<evidence type="ECO:0000256" key="1">
    <source>
        <dbReference type="ARBA" id="ARBA00010394"/>
    </source>
</evidence>
<dbReference type="InterPro" id="IPR032413">
    <property type="entry name" value="Arm_3"/>
</dbReference>
<organism evidence="8 9">
    <name type="scientific">Paramecium primaurelia</name>
    <dbReference type="NCBI Taxonomy" id="5886"/>
    <lineage>
        <taxon>Eukaryota</taxon>
        <taxon>Sar</taxon>
        <taxon>Alveolata</taxon>
        <taxon>Ciliophora</taxon>
        <taxon>Intramacronucleata</taxon>
        <taxon>Oligohymenophorea</taxon>
        <taxon>Peniculida</taxon>
        <taxon>Parameciidae</taxon>
        <taxon>Paramecium</taxon>
    </lineage>
</organism>
<evidence type="ECO:0000256" key="2">
    <source>
        <dbReference type="ARBA" id="ARBA00022448"/>
    </source>
</evidence>
<evidence type="ECO:0000256" key="7">
    <source>
        <dbReference type="SAM" id="MobiDB-lite"/>
    </source>
</evidence>
<feature type="region of interest" description="Disordered" evidence="7">
    <location>
        <begin position="1"/>
        <end position="27"/>
    </location>
</feature>
<dbReference type="EMBL" id="CAJJDM010000002">
    <property type="protein sequence ID" value="CAD8043390.1"/>
    <property type="molecule type" value="Genomic_DNA"/>
</dbReference>
<proteinExistence type="inferred from homology"/>
<dbReference type="Proteomes" id="UP000688137">
    <property type="component" value="Unassembled WGS sequence"/>
</dbReference>
<sequence length="516" mass="58458">MQSQNQFALFGNAQVNEPEQNSEIKKKRDDFATEIRSKDRNAIINNKRLAQNNQNTSFQEQLSLIPQTLPFDIQQALKTQQEVLTKRTFTFEDFSDILQKIYSTDVIQLHYGVTGLRKMLSVESGAPIQQVIDANLVPKLIEIIQKEQIPQLVLEAAWALTNVASGTTQQTQSIIDKGGIYLFVKLLSSQYRDIAEQAVWAIGNIAGDCTQYRDLILRVGGVDPLITIIQNAQNKNTIKHCTWSLSNLCRGKPIPEFKYVKNALPVFCKVIIDETDPEVLTDACWAMSYLSDGDNSRLQTVIDSQVVPTLIKLLDHSSLQLVIPTLRILGNVVTGDEQQTTYVLNQGLLNKILKLLSHEKKAIRRETCWTISNITAGSSNQVSQVVRDGAILEKLFTLMTTDVEEIVRESTWAIANSTKNGSNSDIQLLVQKGLFNVFKHLLEGDDTQTMTVVLEALFNVLKRGDQDFQDDNYYLTNLEQMGVIRRIEELQKHHNQNVYQKCFNILEQYYEAESEL</sequence>
<keyword evidence="3" id="KW-0677">Repeat</keyword>
<dbReference type="PIRSF" id="PIRSF005673">
    <property type="entry name" value="Importin_alpha"/>
    <property type="match status" value="1"/>
</dbReference>
<accession>A0A8S1JS59</accession>
<dbReference type="SMART" id="SM00185">
    <property type="entry name" value="ARM"/>
    <property type="match status" value="8"/>
</dbReference>
<dbReference type="AlphaFoldDB" id="A0A8S1JS59"/>
<evidence type="ECO:0000256" key="4">
    <source>
        <dbReference type="ARBA" id="ARBA00022927"/>
    </source>
</evidence>
<evidence type="ECO:0000256" key="3">
    <source>
        <dbReference type="ARBA" id="ARBA00022737"/>
    </source>
</evidence>
<dbReference type="GO" id="GO:0015031">
    <property type="term" value="P:protein transport"/>
    <property type="evidence" value="ECO:0007669"/>
    <property type="project" value="UniProtKB-KW"/>
</dbReference>
<dbReference type="InterPro" id="IPR024931">
    <property type="entry name" value="Importin_alpha"/>
</dbReference>
<keyword evidence="9" id="KW-1185">Reference proteome</keyword>
<name>A0A8S1JS59_PARPR</name>
<evidence type="ECO:0000313" key="9">
    <source>
        <dbReference type="Proteomes" id="UP000688137"/>
    </source>
</evidence>
<dbReference type="Pfam" id="PF00514">
    <property type="entry name" value="Arm"/>
    <property type="match status" value="5"/>
</dbReference>
<protein>
    <recommendedName>
        <fullName evidence="5">Importin subunit alpha</fullName>
    </recommendedName>
</protein>
<comment type="similarity">
    <text evidence="1 5">Belongs to the importin alpha family.</text>
</comment>
<evidence type="ECO:0000256" key="5">
    <source>
        <dbReference type="PIRNR" id="PIRNR005673"/>
    </source>
</evidence>
<feature type="compositionally biased region" description="Polar residues" evidence="7">
    <location>
        <begin position="1"/>
        <end position="21"/>
    </location>
</feature>
<dbReference type="PANTHER" id="PTHR23316">
    <property type="entry name" value="IMPORTIN ALPHA"/>
    <property type="match status" value="1"/>
</dbReference>